<dbReference type="EMBL" id="CP060696">
    <property type="protein sequence ID" value="QNO16954.1"/>
    <property type="molecule type" value="Genomic_DNA"/>
</dbReference>
<comment type="subcellular location">
    <subcellularLocation>
        <location evidence="1">Membrane</location>
        <topology evidence="1">Multi-pass membrane protein</topology>
    </subcellularLocation>
</comment>
<dbReference type="InterPro" id="IPR052165">
    <property type="entry name" value="Membrane_assoc_protease"/>
</dbReference>
<evidence type="ECO:0000313" key="8">
    <source>
        <dbReference type="Proteomes" id="UP000516046"/>
    </source>
</evidence>
<dbReference type="Gene3D" id="2.40.50.140">
    <property type="entry name" value="Nucleic acid-binding proteins"/>
    <property type="match status" value="1"/>
</dbReference>
<keyword evidence="2 5" id="KW-0812">Transmembrane</keyword>
<protein>
    <submittedName>
        <fullName evidence="7">NfeD family protein</fullName>
    </submittedName>
</protein>
<dbReference type="Proteomes" id="UP000516046">
    <property type="component" value="Chromosome"/>
</dbReference>
<sequence>MWDQLLAAMPFVWLVIVVIAAIVEAVTVQLVSIWFAVGGIAAVIAAACGASIPVQFILFIAVAVATLVLTRPLVKKMTRFHKAETNADRYIGKTGVVTEEIDNTAGRGLVKVLGSIWTARSEDGAVIAAGENVLVKRIEGVKVIVSHA</sequence>
<dbReference type="RefSeq" id="WP_212506021.1">
    <property type="nucleotide sequence ID" value="NZ_CP060696.1"/>
</dbReference>
<name>A0A7G9WE42_9FIRM</name>
<feature type="transmembrane region" description="Helical" evidence="5">
    <location>
        <begin position="43"/>
        <end position="69"/>
    </location>
</feature>
<dbReference type="Pfam" id="PF01957">
    <property type="entry name" value="NfeD"/>
    <property type="match status" value="1"/>
</dbReference>
<evidence type="ECO:0000256" key="3">
    <source>
        <dbReference type="ARBA" id="ARBA00022989"/>
    </source>
</evidence>
<dbReference type="PANTHER" id="PTHR33507:SF3">
    <property type="entry name" value="INNER MEMBRANE PROTEIN YBBJ"/>
    <property type="match status" value="1"/>
</dbReference>
<dbReference type="PANTHER" id="PTHR33507">
    <property type="entry name" value="INNER MEMBRANE PROTEIN YBBJ"/>
    <property type="match status" value="1"/>
</dbReference>
<feature type="domain" description="NfeD-like C-terminal" evidence="6">
    <location>
        <begin position="87"/>
        <end position="145"/>
    </location>
</feature>
<evidence type="ECO:0000256" key="1">
    <source>
        <dbReference type="ARBA" id="ARBA00004141"/>
    </source>
</evidence>
<evidence type="ECO:0000259" key="6">
    <source>
        <dbReference type="Pfam" id="PF01957"/>
    </source>
</evidence>
<organism evidence="7 8">
    <name type="scientific">Caproicibacterium amylolyticum</name>
    <dbReference type="NCBI Taxonomy" id="2766537"/>
    <lineage>
        <taxon>Bacteria</taxon>
        <taxon>Bacillati</taxon>
        <taxon>Bacillota</taxon>
        <taxon>Clostridia</taxon>
        <taxon>Eubacteriales</taxon>
        <taxon>Oscillospiraceae</taxon>
        <taxon>Caproicibacterium</taxon>
    </lineage>
</organism>
<evidence type="ECO:0000256" key="2">
    <source>
        <dbReference type="ARBA" id="ARBA00022692"/>
    </source>
</evidence>
<dbReference type="AlphaFoldDB" id="A0A7G9WE42"/>
<evidence type="ECO:0000256" key="5">
    <source>
        <dbReference type="SAM" id="Phobius"/>
    </source>
</evidence>
<keyword evidence="8" id="KW-1185">Reference proteome</keyword>
<dbReference type="KEGG" id="caml:H6X83_08235"/>
<evidence type="ECO:0000256" key="4">
    <source>
        <dbReference type="ARBA" id="ARBA00023136"/>
    </source>
</evidence>
<dbReference type="GO" id="GO:0005886">
    <property type="term" value="C:plasma membrane"/>
    <property type="evidence" value="ECO:0007669"/>
    <property type="project" value="TreeGrafter"/>
</dbReference>
<keyword evidence="4 5" id="KW-0472">Membrane</keyword>
<gene>
    <name evidence="7" type="ORF">H6X83_08235</name>
</gene>
<dbReference type="InterPro" id="IPR012340">
    <property type="entry name" value="NA-bd_OB-fold"/>
</dbReference>
<dbReference type="InterPro" id="IPR002810">
    <property type="entry name" value="NfeD-like_C"/>
</dbReference>
<reference evidence="7 8" key="1">
    <citation type="submission" date="2020-08" db="EMBL/GenBank/DDBJ databases">
        <authorList>
            <person name="Ren C."/>
            <person name="Gu Y."/>
            <person name="Xu Y."/>
        </authorList>
    </citation>
    <scope>NUCLEOTIDE SEQUENCE [LARGE SCALE GENOMIC DNA]</scope>
    <source>
        <strain evidence="7 8">LBM18003</strain>
    </source>
</reference>
<evidence type="ECO:0000313" key="7">
    <source>
        <dbReference type="EMBL" id="QNO16954.1"/>
    </source>
</evidence>
<feature type="transmembrane region" description="Helical" evidence="5">
    <location>
        <begin position="12"/>
        <end position="37"/>
    </location>
</feature>
<proteinExistence type="predicted"/>
<keyword evidence="3 5" id="KW-1133">Transmembrane helix</keyword>
<accession>A0A7G9WE42</accession>
<dbReference type="SUPFAM" id="SSF141322">
    <property type="entry name" value="NfeD domain-like"/>
    <property type="match status" value="1"/>
</dbReference>